<evidence type="ECO:0000313" key="3">
    <source>
        <dbReference type="Proteomes" id="UP000028824"/>
    </source>
</evidence>
<reference evidence="2 3" key="1">
    <citation type="submission" date="2014-03" db="EMBL/GenBank/DDBJ databases">
        <title>Genome of Paenirhodobacter enshiensis DW2-9.</title>
        <authorList>
            <person name="Wang D."/>
            <person name="Wang G."/>
        </authorList>
    </citation>
    <scope>NUCLEOTIDE SEQUENCE [LARGE SCALE GENOMIC DNA]</scope>
    <source>
        <strain evidence="2 3">DW2-9</strain>
    </source>
</reference>
<dbReference type="Gene3D" id="3.30.420.40">
    <property type="match status" value="2"/>
</dbReference>
<dbReference type="Pfam" id="PF01869">
    <property type="entry name" value="BcrAD_BadFG"/>
    <property type="match status" value="1"/>
</dbReference>
<protein>
    <recommendedName>
        <fullName evidence="1">ATPase BadF/BadG/BcrA/BcrD type domain-containing protein</fullName>
    </recommendedName>
</protein>
<comment type="caution">
    <text evidence="2">The sequence shown here is derived from an EMBL/GenBank/DDBJ whole genome shotgun (WGS) entry which is preliminary data.</text>
</comment>
<dbReference type="SUPFAM" id="SSF53067">
    <property type="entry name" value="Actin-like ATPase domain"/>
    <property type="match status" value="2"/>
</dbReference>
<dbReference type="EMBL" id="JFZB01000016">
    <property type="protein sequence ID" value="KFI26127.1"/>
    <property type="molecule type" value="Genomic_DNA"/>
</dbReference>
<gene>
    <name evidence="2" type="ORF">CG50_02155</name>
</gene>
<dbReference type="PANTHER" id="PTHR43190">
    <property type="entry name" value="N-ACETYL-D-GLUCOSAMINE KINASE"/>
    <property type="match status" value="1"/>
</dbReference>
<dbReference type="InterPro" id="IPR052519">
    <property type="entry name" value="Euk-type_GlcNAc_Kinase"/>
</dbReference>
<evidence type="ECO:0000259" key="1">
    <source>
        <dbReference type="Pfam" id="PF01869"/>
    </source>
</evidence>
<keyword evidence="3" id="KW-1185">Reference proteome</keyword>
<evidence type="ECO:0000313" key="2">
    <source>
        <dbReference type="EMBL" id="KFI26127.1"/>
    </source>
</evidence>
<organism evidence="2 3">
    <name type="scientific">Paenirhodobacter enshiensis</name>
    <dbReference type="NCBI Taxonomy" id="1105367"/>
    <lineage>
        <taxon>Bacteria</taxon>
        <taxon>Pseudomonadati</taxon>
        <taxon>Pseudomonadota</taxon>
        <taxon>Alphaproteobacteria</taxon>
        <taxon>Rhodobacterales</taxon>
        <taxon>Rhodobacter group</taxon>
        <taxon>Paenirhodobacter</taxon>
    </lineage>
</organism>
<dbReference type="InterPro" id="IPR002731">
    <property type="entry name" value="ATPase_BadF"/>
</dbReference>
<dbReference type="AlphaFoldDB" id="A0A086XVS7"/>
<dbReference type="STRING" id="1105367.CG50_02155"/>
<feature type="domain" description="ATPase BadF/BadG/BcrA/BcrD type" evidence="1">
    <location>
        <begin position="10"/>
        <end position="245"/>
    </location>
</feature>
<name>A0A086XVS7_9RHOB</name>
<dbReference type="InterPro" id="IPR043129">
    <property type="entry name" value="ATPase_NBD"/>
</dbReference>
<accession>A0A086XVS7</accession>
<dbReference type="PANTHER" id="PTHR43190:SF3">
    <property type="entry name" value="N-ACETYL-D-GLUCOSAMINE KINASE"/>
    <property type="match status" value="1"/>
</dbReference>
<proteinExistence type="predicted"/>
<dbReference type="Proteomes" id="UP000028824">
    <property type="component" value="Unassembled WGS sequence"/>
</dbReference>
<dbReference type="eggNOG" id="COG2971">
    <property type="taxonomic scope" value="Bacteria"/>
</dbReference>
<dbReference type="CDD" id="cd24082">
    <property type="entry name" value="ASKHA_NBD_GspK-like"/>
    <property type="match status" value="1"/>
</dbReference>
<sequence length="280" mass="27722">MTPARLPLFLGIDGGGTGCRAVLADGRGEILGRGTAGPANIASDFEGALGNILQAAREAAGEVSLTALRAGLGLAGANAGAAADRLRPHLPFARSTVVTDAETAALGALGDSWGIVGAIGTGSVYARRDGAGLRQIGGRGLAVGDEASGAWLGKMALSRALRAADGLIPGTPFLSALIARFGGVDAAVAWAVTARGADFATLAPEIVASRDPAALALMEEATAEVNAAITALQPSQPLPVVLIGGLGPVFAPRIAAHWTVRPAVGSALDGALALAHQIPD</sequence>